<dbReference type="AlphaFoldDB" id="A0A250XFH2"/>
<evidence type="ECO:0000313" key="1">
    <source>
        <dbReference type="EMBL" id="GAX81825.1"/>
    </source>
</evidence>
<keyword evidence="2" id="KW-1185">Reference proteome</keyword>
<dbReference type="OrthoDB" id="540596at2759"/>
<name>A0A250XFH2_9CHLO</name>
<comment type="caution">
    <text evidence="1">The sequence shown here is derived from an EMBL/GenBank/DDBJ whole genome shotgun (WGS) entry which is preliminary data.</text>
</comment>
<dbReference type="Proteomes" id="UP000232323">
    <property type="component" value="Unassembled WGS sequence"/>
</dbReference>
<proteinExistence type="predicted"/>
<protein>
    <submittedName>
        <fullName evidence="1">Uncharacterized protein</fullName>
    </submittedName>
</protein>
<dbReference type="EMBL" id="BEGY01000071">
    <property type="protein sequence ID" value="GAX81825.1"/>
    <property type="molecule type" value="Genomic_DNA"/>
</dbReference>
<evidence type="ECO:0000313" key="2">
    <source>
        <dbReference type="Proteomes" id="UP000232323"/>
    </source>
</evidence>
<sequence length="235" mass="26126">MPHHKLNSEDEFYKVARSFPEVHLFFGYGERAQYADVEELMDALSPSLKAIQSRCAGAPFLAVYGGDKAVKERPDLGWLMKRIQDEYNCKLAAVQSAGEPDEHSDFCFVAKQQFETLKKMNSAGQEEEFQQVLYGGTRNGVPVGGARYYLGPEFIASTHGAAPLLKSVFVLGGGGIALEEIQYADQKGVTWVYVPSRARHEEAYRSRYGPVHEWVSGYVIAFLSLFHSFGGNPVC</sequence>
<reference evidence="1 2" key="1">
    <citation type="submission" date="2017-08" db="EMBL/GenBank/DDBJ databases">
        <title>Acidophilic green algal genome provides insights into adaptation to an acidic environment.</title>
        <authorList>
            <person name="Hirooka S."/>
            <person name="Hirose Y."/>
            <person name="Kanesaki Y."/>
            <person name="Higuchi S."/>
            <person name="Fujiwara T."/>
            <person name="Onuma R."/>
            <person name="Era A."/>
            <person name="Ohbayashi R."/>
            <person name="Uzuka A."/>
            <person name="Nozaki H."/>
            <person name="Yoshikawa H."/>
            <person name="Miyagishima S.Y."/>
        </authorList>
    </citation>
    <scope>NUCLEOTIDE SEQUENCE [LARGE SCALE GENOMIC DNA]</scope>
    <source>
        <strain evidence="1 2">NIES-2499</strain>
    </source>
</reference>
<gene>
    <name evidence="1" type="ORF">CEUSTIGMA_g9253.t1</name>
</gene>
<accession>A0A250XFH2</accession>
<organism evidence="1 2">
    <name type="scientific">Chlamydomonas eustigma</name>
    <dbReference type="NCBI Taxonomy" id="1157962"/>
    <lineage>
        <taxon>Eukaryota</taxon>
        <taxon>Viridiplantae</taxon>
        <taxon>Chlorophyta</taxon>
        <taxon>core chlorophytes</taxon>
        <taxon>Chlorophyceae</taxon>
        <taxon>CS clade</taxon>
        <taxon>Chlamydomonadales</taxon>
        <taxon>Chlamydomonadaceae</taxon>
        <taxon>Chlamydomonas</taxon>
    </lineage>
</organism>